<protein>
    <submittedName>
        <fullName evidence="1">Uncharacterized protein</fullName>
    </submittedName>
</protein>
<evidence type="ECO:0000313" key="1">
    <source>
        <dbReference type="EMBL" id="KAH1178724.1"/>
    </source>
</evidence>
<proteinExistence type="predicted"/>
<reference evidence="1" key="1">
    <citation type="submission" date="2021-09" db="EMBL/GenBank/DDBJ databases">
        <title>The genome of Mauremys mutica provides insights into the evolution of semi-aquatic lifestyle.</title>
        <authorList>
            <person name="Gong S."/>
            <person name="Gao Y."/>
        </authorList>
    </citation>
    <scope>NUCLEOTIDE SEQUENCE</scope>
    <source>
        <strain evidence="1">MM-2020</strain>
        <tissue evidence="1">Muscle</tissue>
    </source>
</reference>
<accession>A0A9D4B310</accession>
<dbReference type="AlphaFoldDB" id="A0A9D4B310"/>
<sequence length="114" mass="12027">MGMNQISPPAPLSGELGPIPPAVFDLSLPPCSPPRLLCGHHNDCCGLMTASQAEDGVGAAGRERRSLPPCTWPQLCGIREDEDRIQPAKTQLSQSVVSCSLNKPVLPPQSDCSP</sequence>
<dbReference type="Proteomes" id="UP000827986">
    <property type="component" value="Unassembled WGS sequence"/>
</dbReference>
<name>A0A9D4B310_9SAUR</name>
<comment type="caution">
    <text evidence="1">The sequence shown here is derived from an EMBL/GenBank/DDBJ whole genome shotgun (WGS) entry which is preliminary data.</text>
</comment>
<dbReference type="EMBL" id="JAHDVG010000473">
    <property type="protein sequence ID" value="KAH1178724.1"/>
    <property type="molecule type" value="Genomic_DNA"/>
</dbReference>
<keyword evidence="2" id="KW-1185">Reference proteome</keyword>
<evidence type="ECO:0000313" key="2">
    <source>
        <dbReference type="Proteomes" id="UP000827986"/>
    </source>
</evidence>
<gene>
    <name evidence="1" type="ORF">KIL84_000055</name>
</gene>
<organism evidence="1 2">
    <name type="scientific">Mauremys mutica</name>
    <name type="common">yellowpond turtle</name>
    <dbReference type="NCBI Taxonomy" id="74926"/>
    <lineage>
        <taxon>Eukaryota</taxon>
        <taxon>Metazoa</taxon>
        <taxon>Chordata</taxon>
        <taxon>Craniata</taxon>
        <taxon>Vertebrata</taxon>
        <taxon>Euteleostomi</taxon>
        <taxon>Archelosauria</taxon>
        <taxon>Testudinata</taxon>
        <taxon>Testudines</taxon>
        <taxon>Cryptodira</taxon>
        <taxon>Durocryptodira</taxon>
        <taxon>Testudinoidea</taxon>
        <taxon>Geoemydidae</taxon>
        <taxon>Geoemydinae</taxon>
        <taxon>Mauremys</taxon>
    </lineage>
</organism>